<name>A0A927JCM7_9ACTN</name>
<dbReference type="GO" id="GO:0005829">
    <property type="term" value="C:cytosol"/>
    <property type="evidence" value="ECO:0007669"/>
    <property type="project" value="TreeGrafter"/>
</dbReference>
<dbReference type="CDD" id="cd05254">
    <property type="entry name" value="dTDP_HR_like_SDR_e"/>
    <property type="match status" value="1"/>
</dbReference>
<proteinExistence type="inferred from homology"/>
<dbReference type="EMBL" id="JACYWE010000004">
    <property type="protein sequence ID" value="MBD8506596.1"/>
    <property type="molecule type" value="Genomic_DNA"/>
</dbReference>
<dbReference type="GO" id="GO:0019305">
    <property type="term" value="P:dTDP-rhamnose biosynthetic process"/>
    <property type="evidence" value="ECO:0007669"/>
    <property type="project" value="TreeGrafter"/>
</dbReference>
<dbReference type="GO" id="GO:0008831">
    <property type="term" value="F:dTDP-4-dehydrorhamnose reductase activity"/>
    <property type="evidence" value="ECO:0007669"/>
    <property type="project" value="UniProtKB-EC"/>
</dbReference>
<evidence type="ECO:0000256" key="1">
    <source>
        <dbReference type="ARBA" id="ARBA00010944"/>
    </source>
</evidence>
<organism evidence="4 5">
    <name type="scientific">Lolliginicoccus lacisalsi</name>
    <dbReference type="NCBI Taxonomy" id="2742202"/>
    <lineage>
        <taxon>Bacteria</taxon>
        <taxon>Bacillati</taxon>
        <taxon>Actinomycetota</taxon>
        <taxon>Actinomycetes</taxon>
        <taxon>Mycobacteriales</taxon>
        <taxon>Hoyosellaceae</taxon>
        <taxon>Lolliginicoccus</taxon>
    </lineage>
</organism>
<dbReference type="EC" id="1.1.1.133" evidence="2"/>
<keyword evidence="2 4" id="KW-0560">Oxidoreductase</keyword>
<evidence type="ECO:0000313" key="4">
    <source>
        <dbReference type="EMBL" id="MBD8506596.1"/>
    </source>
</evidence>
<protein>
    <recommendedName>
        <fullName evidence="2">dTDP-4-dehydrorhamnose reductase</fullName>
        <ecNumber evidence="2">1.1.1.133</ecNumber>
    </recommendedName>
</protein>
<dbReference type="PANTHER" id="PTHR10491:SF4">
    <property type="entry name" value="METHIONINE ADENOSYLTRANSFERASE 2 SUBUNIT BETA"/>
    <property type="match status" value="1"/>
</dbReference>
<comment type="pathway">
    <text evidence="2">Carbohydrate biosynthesis; dTDP-L-rhamnose biosynthesis.</text>
</comment>
<dbReference type="Pfam" id="PF04321">
    <property type="entry name" value="RmlD_sub_bind"/>
    <property type="match status" value="1"/>
</dbReference>
<keyword evidence="2" id="KW-0521">NADP</keyword>
<dbReference type="Gene3D" id="3.40.50.720">
    <property type="entry name" value="NAD(P)-binding Rossmann-like Domain"/>
    <property type="match status" value="1"/>
</dbReference>
<dbReference type="InterPro" id="IPR036291">
    <property type="entry name" value="NAD(P)-bd_dom_sf"/>
</dbReference>
<keyword evidence="5" id="KW-1185">Reference proteome</keyword>
<dbReference type="SUPFAM" id="SSF51735">
    <property type="entry name" value="NAD(P)-binding Rossmann-fold domains"/>
    <property type="match status" value="1"/>
</dbReference>
<feature type="domain" description="RmlD-like substrate binding" evidence="3">
    <location>
        <begin position="4"/>
        <end position="295"/>
    </location>
</feature>
<reference evidence="4" key="1">
    <citation type="submission" date="2020-09" db="EMBL/GenBank/DDBJ databases">
        <title>Hoyosella lacisalsi sp. nov., a halotolerant actinobacterium isolated from soil of Lake Gudzhirganskoe.</title>
        <authorList>
            <person name="Yang Q."/>
            <person name="Guo P.Y."/>
            <person name="Liu S.W."/>
            <person name="Li F.N."/>
            <person name="Sun C.H."/>
        </authorList>
    </citation>
    <scope>NUCLEOTIDE SEQUENCE</scope>
    <source>
        <strain evidence="4">G463</strain>
    </source>
</reference>
<evidence type="ECO:0000256" key="2">
    <source>
        <dbReference type="RuleBase" id="RU364082"/>
    </source>
</evidence>
<dbReference type="InterPro" id="IPR029903">
    <property type="entry name" value="RmlD-like-bd"/>
</dbReference>
<dbReference type="InterPro" id="IPR005913">
    <property type="entry name" value="dTDP_dehydrorham_reduct"/>
</dbReference>
<comment type="caution">
    <text evidence="4">The sequence shown here is derived from an EMBL/GenBank/DDBJ whole genome shotgun (WGS) entry which is preliminary data.</text>
</comment>
<dbReference type="PANTHER" id="PTHR10491">
    <property type="entry name" value="DTDP-4-DEHYDRORHAMNOSE REDUCTASE"/>
    <property type="match status" value="1"/>
</dbReference>
<dbReference type="NCBIfam" id="TIGR01214">
    <property type="entry name" value="rmlD"/>
    <property type="match status" value="1"/>
</dbReference>
<comment type="function">
    <text evidence="2">Catalyzes the reduction of dTDP-6-deoxy-L-lyxo-4-hexulose to yield dTDP-L-rhamnose.</text>
</comment>
<dbReference type="AlphaFoldDB" id="A0A927JCM7"/>
<evidence type="ECO:0000259" key="3">
    <source>
        <dbReference type="Pfam" id="PF04321"/>
    </source>
</evidence>
<comment type="similarity">
    <text evidence="1 2">Belongs to the dTDP-4-dehydrorhamnose reductase family.</text>
</comment>
<dbReference type="Gene3D" id="3.90.25.10">
    <property type="entry name" value="UDP-galactose 4-epimerase, domain 1"/>
    <property type="match status" value="1"/>
</dbReference>
<accession>A0A927JCM7</accession>
<gene>
    <name evidence="4" type="primary">rfbD</name>
    <name evidence="4" type="ORF">HT102_08865</name>
</gene>
<evidence type="ECO:0000313" key="5">
    <source>
        <dbReference type="Proteomes" id="UP000642993"/>
    </source>
</evidence>
<dbReference type="Proteomes" id="UP000642993">
    <property type="component" value="Unassembled WGS sequence"/>
</dbReference>
<sequence length="310" mass="32761">MSVRIIVIGASGQLGKQVARLAAGAAHDVLGWSSRDVDVTDEHAVAAAIEAARPSVVINCAAYTAVDAAESDYRAAAAVNVSGAGNIAAACTRSRAHLIHVSTDYVFPGDAREPYEPGSRVGPRTVYGQTKYAGELAVHAVLPSAHIVRTSWVFTGTGSDFVATMLRLERERDTLRVVDDQWGSPTYSVDLAAGLVELATSRRAGPLSTQQATSTAQEGTILHATNSGITTWWGLAREVFAAAGADPERVQPCSTAEFPRPAPRPASSVLGGESWRAAALRPLRPWRDAVREAVRVAVADPQRMIVSESP</sequence>